<feature type="region of interest" description="Disordered" evidence="1">
    <location>
        <begin position="80"/>
        <end position="125"/>
    </location>
</feature>
<dbReference type="AlphaFoldDB" id="A0A9N7MYZ2"/>
<comment type="caution">
    <text evidence="2">The sequence shown here is derived from an EMBL/GenBank/DDBJ whole genome shotgun (WGS) entry which is preliminary data.</text>
</comment>
<evidence type="ECO:0000256" key="1">
    <source>
        <dbReference type="SAM" id="MobiDB-lite"/>
    </source>
</evidence>
<reference evidence="2" key="1">
    <citation type="submission" date="2019-12" db="EMBL/GenBank/DDBJ databases">
        <authorList>
            <person name="Scholes J."/>
        </authorList>
    </citation>
    <scope>NUCLEOTIDE SEQUENCE</scope>
</reference>
<keyword evidence="3" id="KW-1185">Reference proteome</keyword>
<sequence>MDDNDPKTGTEPEIKTGSEEKVEPSPVIEPEPSSVESVLKPVVEEFSEGAKALVASCVDHVEKGLAEKLAQVNVSKSLFKLPSSDEKVGESSSEAAKPESVEKEARGLEENPRSTDTHEGQPLVAVTAGTRASWMNCCGLLDVLRPSDH</sequence>
<accession>A0A9N7MYZ2</accession>
<dbReference type="Proteomes" id="UP001153555">
    <property type="component" value="Unassembled WGS sequence"/>
</dbReference>
<dbReference type="OrthoDB" id="1305036at2759"/>
<protein>
    <submittedName>
        <fullName evidence="2">Uncharacterized protein</fullName>
    </submittedName>
</protein>
<name>A0A9N7MYZ2_STRHE</name>
<feature type="compositionally biased region" description="Low complexity" evidence="1">
    <location>
        <begin position="24"/>
        <end position="36"/>
    </location>
</feature>
<dbReference type="EMBL" id="CACSLK010013932">
    <property type="protein sequence ID" value="CAA0816308.1"/>
    <property type="molecule type" value="Genomic_DNA"/>
</dbReference>
<evidence type="ECO:0000313" key="3">
    <source>
        <dbReference type="Proteomes" id="UP001153555"/>
    </source>
</evidence>
<feature type="region of interest" description="Disordered" evidence="1">
    <location>
        <begin position="1"/>
        <end position="36"/>
    </location>
</feature>
<evidence type="ECO:0000313" key="2">
    <source>
        <dbReference type="EMBL" id="CAA0816308.1"/>
    </source>
</evidence>
<organism evidence="2 3">
    <name type="scientific">Striga hermonthica</name>
    <name type="common">Purple witchweed</name>
    <name type="synonym">Buchnera hermonthica</name>
    <dbReference type="NCBI Taxonomy" id="68872"/>
    <lineage>
        <taxon>Eukaryota</taxon>
        <taxon>Viridiplantae</taxon>
        <taxon>Streptophyta</taxon>
        <taxon>Embryophyta</taxon>
        <taxon>Tracheophyta</taxon>
        <taxon>Spermatophyta</taxon>
        <taxon>Magnoliopsida</taxon>
        <taxon>eudicotyledons</taxon>
        <taxon>Gunneridae</taxon>
        <taxon>Pentapetalae</taxon>
        <taxon>asterids</taxon>
        <taxon>lamiids</taxon>
        <taxon>Lamiales</taxon>
        <taxon>Orobanchaceae</taxon>
        <taxon>Buchnereae</taxon>
        <taxon>Striga</taxon>
    </lineage>
</organism>
<proteinExistence type="predicted"/>
<feature type="compositionally biased region" description="Basic and acidic residues" evidence="1">
    <location>
        <begin position="96"/>
        <end position="119"/>
    </location>
</feature>
<gene>
    <name evidence="2" type="ORF">SHERM_16176</name>
</gene>
<feature type="compositionally biased region" description="Basic and acidic residues" evidence="1">
    <location>
        <begin position="1"/>
        <end position="23"/>
    </location>
</feature>